<dbReference type="KEGG" id="vg:22111069"/>
<protein>
    <submittedName>
        <fullName evidence="1">Exonuclease</fullName>
    </submittedName>
</protein>
<name>A0A097EWY8_9CAUD</name>
<gene>
    <name evidence="1" type="primary">29</name>
    <name evidence="1" type="ORF">PBI_121Q_29</name>
</gene>
<keyword evidence="1" id="KW-0269">Exonuclease</keyword>
<reference evidence="1 2" key="1">
    <citation type="submission" date="2014-09" db="EMBL/GenBank/DDBJ databases">
        <authorList>
            <person name="Lapin J.S."/>
            <person name="Pope W.H."/>
            <person name="Hua J."/>
            <person name="Ford M.E."/>
            <person name="Conway J.F."/>
            <person name="Hatfull G.F."/>
            <person name="Hendrix R.W."/>
        </authorList>
    </citation>
    <scope>NUCLEOTIDE SEQUENCE [LARGE SCALE GENOMIC DNA]</scope>
</reference>
<dbReference type="InterPro" id="IPR011335">
    <property type="entry name" value="Restrct_endonuc-II-like"/>
</dbReference>
<proteinExistence type="predicted"/>
<sequence>MYTPPIVSRYTYVGYNRIEGGPEGRLYSTPTGNLPSVTTILSATSNDEGLKKWREFVGEEKANEITLEACTVGTFMHENLEFRLEGKPDHEGGMPIRVLARRMADKIQQEAWPRINEVWGQEVPLYYEGLWAGTTDLVGVHDGIPTIMDYKNSRKVKKWGQIENYRMQIAAYALAHNQMFGTNIERGVIFICVRKDPNNLQYQEFVIEGQDFKDAVNMWIERVEQYYILRGEIESNGAA</sequence>
<keyword evidence="2" id="KW-1185">Reference proteome</keyword>
<keyword evidence="1" id="KW-0378">Hydrolase</keyword>
<evidence type="ECO:0000313" key="2">
    <source>
        <dbReference type="Proteomes" id="UP000029889"/>
    </source>
</evidence>
<dbReference type="GO" id="GO:0004527">
    <property type="term" value="F:exonuclease activity"/>
    <property type="evidence" value="ECO:0007669"/>
    <property type="project" value="UniProtKB-KW"/>
</dbReference>
<organism evidence="1 2">
    <name type="scientific">Escherichia phage 121Q</name>
    <dbReference type="NCBI Taxonomy" id="1555202"/>
    <lineage>
        <taxon>Viruses</taxon>
        <taxon>Duplodnaviria</taxon>
        <taxon>Heunggongvirae</taxon>
        <taxon>Uroviricota</taxon>
        <taxon>Caudoviricetes</taxon>
        <taxon>Asteriusvirus</taxon>
        <taxon>Asteriusvirus av121Q</taxon>
    </lineage>
</organism>
<keyword evidence="1" id="KW-0540">Nuclease</keyword>
<dbReference type="EMBL" id="KM507819">
    <property type="protein sequence ID" value="AIT13926.1"/>
    <property type="molecule type" value="Genomic_DNA"/>
</dbReference>
<dbReference type="Gene3D" id="3.90.320.10">
    <property type="match status" value="1"/>
</dbReference>
<accession>A0A097EWY8</accession>
<dbReference type="OrthoDB" id="7665at10239"/>
<dbReference type="Proteomes" id="UP000029889">
    <property type="component" value="Segment"/>
</dbReference>
<dbReference type="SUPFAM" id="SSF52980">
    <property type="entry name" value="Restriction endonuclease-like"/>
    <property type="match status" value="1"/>
</dbReference>
<dbReference type="PANTHER" id="PTHR31340">
    <property type="entry name" value="MITOCHONDRIAL GENOME MAINTENANCE EXONUCLEASE 1"/>
    <property type="match status" value="1"/>
</dbReference>
<dbReference type="InterPro" id="IPR011604">
    <property type="entry name" value="PDDEXK-like_dom_sf"/>
</dbReference>
<dbReference type="PANTHER" id="PTHR31340:SF3">
    <property type="entry name" value="MITOCHONDRIAL GENOME MAINTENANCE EXONUCLEASE 1"/>
    <property type="match status" value="1"/>
</dbReference>
<dbReference type="RefSeq" id="YP_009101623.1">
    <property type="nucleotide sequence ID" value="NC_025447.1"/>
</dbReference>
<evidence type="ECO:0000313" key="1">
    <source>
        <dbReference type="EMBL" id="AIT13926.1"/>
    </source>
</evidence>
<dbReference type="GeneID" id="22111069"/>